<name>A0A6A5KHI7_9PLEO</name>
<dbReference type="EMBL" id="ML975290">
    <property type="protein sequence ID" value="KAF1835201.1"/>
    <property type="molecule type" value="Genomic_DNA"/>
</dbReference>
<evidence type="ECO:0000313" key="1">
    <source>
        <dbReference type="EMBL" id="KAF1835201.1"/>
    </source>
</evidence>
<sequence>MRPVCQRESIPATSVVFLENERGRCLRYPAFRGEFVIDLCVHGNFLAVQALAASWMCDVPSPVQTRRPFLGLWEAQAKGRTDYVWSACSWRSSWHTCSSRCSPDLRPSLAHKSFAFPAYFSEILLPTAARQSCRMISLGFETGVLLVSPFRLESSVFRPLARPYWF</sequence>
<organism evidence="1 2">
    <name type="scientific">Decorospora gaudefroyi</name>
    <dbReference type="NCBI Taxonomy" id="184978"/>
    <lineage>
        <taxon>Eukaryota</taxon>
        <taxon>Fungi</taxon>
        <taxon>Dikarya</taxon>
        <taxon>Ascomycota</taxon>
        <taxon>Pezizomycotina</taxon>
        <taxon>Dothideomycetes</taxon>
        <taxon>Pleosporomycetidae</taxon>
        <taxon>Pleosporales</taxon>
        <taxon>Pleosporineae</taxon>
        <taxon>Pleosporaceae</taxon>
        <taxon>Decorospora</taxon>
    </lineage>
</organism>
<evidence type="ECO:0000313" key="2">
    <source>
        <dbReference type="Proteomes" id="UP000800040"/>
    </source>
</evidence>
<reference evidence="1" key="1">
    <citation type="submission" date="2020-01" db="EMBL/GenBank/DDBJ databases">
        <authorList>
            <consortium name="DOE Joint Genome Institute"/>
            <person name="Haridas S."/>
            <person name="Albert R."/>
            <person name="Binder M."/>
            <person name="Bloem J."/>
            <person name="Labutti K."/>
            <person name="Salamov A."/>
            <person name="Andreopoulos B."/>
            <person name="Baker S.E."/>
            <person name="Barry K."/>
            <person name="Bills G."/>
            <person name="Bluhm B.H."/>
            <person name="Cannon C."/>
            <person name="Castanera R."/>
            <person name="Culley D.E."/>
            <person name="Daum C."/>
            <person name="Ezra D."/>
            <person name="Gonzalez J.B."/>
            <person name="Henrissat B."/>
            <person name="Kuo A."/>
            <person name="Liang C."/>
            <person name="Lipzen A."/>
            <person name="Lutzoni F."/>
            <person name="Magnuson J."/>
            <person name="Mondo S."/>
            <person name="Nolan M."/>
            <person name="Ohm R."/>
            <person name="Pangilinan J."/>
            <person name="Park H.-J."/>
            <person name="Ramirez L."/>
            <person name="Alfaro M."/>
            <person name="Sun H."/>
            <person name="Tritt A."/>
            <person name="Yoshinaga Y."/>
            <person name="Zwiers L.-H."/>
            <person name="Turgeon B.G."/>
            <person name="Goodwin S.B."/>
            <person name="Spatafora J.W."/>
            <person name="Crous P.W."/>
            <person name="Grigoriev I.V."/>
        </authorList>
    </citation>
    <scope>NUCLEOTIDE SEQUENCE</scope>
    <source>
        <strain evidence="1">P77</strain>
    </source>
</reference>
<dbReference type="AlphaFoldDB" id="A0A6A5KHI7"/>
<accession>A0A6A5KHI7</accession>
<protein>
    <submittedName>
        <fullName evidence="1">Uncharacterized protein</fullName>
    </submittedName>
</protein>
<gene>
    <name evidence="1" type="ORF">BDW02DRAFT_295478</name>
</gene>
<keyword evidence="2" id="KW-1185">Reference proteome</keyword>
<dbReference type="Proteomes" id="UP000800040">
    <property type="component" value="Unassembled WGS sequence"/>
</dbReference>
<proteinExistence type="predicted"/>